<evidence type="ECO:0000313" key="2">
    <source>
        <dbReference type="Proteomes" id="UP000278807"/>
    </source>
</evidence>
<name>A0A0R3T202_RODNA</name>
<evidence type="ECO:0000313" key="3">
    <source>
        <dbReference type="WBParaSite" id="HNAJ_0000093601-mRNA-1"/>
    </source>
</evidence>
<dbReference type="EMBL" id="UZAE01000314">
    <property type="protein sequence ID" value="VDN96795.1"/>
    <property type="molecule type" value="Genomic_DNA"/>
</dbReference>
<gene>
    <name evidence="1" type="ORF">HNAJ_LOCUS936</name>
</gene>
<reference evidence="1 2" key="2">
    <citation type="submission" date="2018-11" db="EMBL/GenBank/DDBJ databases">
        <authorList>
            <consortium name="Pathogen Informatics"/>
        </authorList>
    </citation>
    <scope>NUCLEOTIDE SEQUENCE [LARGE SCALE GENOMIC DNA]</scope>
</reference>
<organism evidence="3">
    <name type="scientific">Rodentolepis nana</name>
    <name type="common">Dwarf tapeworm</name>
    <name type="synonym">Hymenolepis nana</name>
    <dbReference type="NCBI Taxonomy" id="102285"/>
    <lineage>
        <taxon>Eukaryota</taxon>
        <taxon>Metazoa</taxon>
        <taxon>Spiralia</taxon>
        <taxon>Lophotrochozoa</taxon>
        <taxon>Platyhelminthes</taxon>
        <taxon>Cestoda</taxon>
        <taxon>Eucestoda</taxon>
        <taxon>Cyclophyllidea</taxon>
        <taxon>Hymenolepididae</taxon>
        <taxon>Rodentolepis</taxon>
    </lineage>
</organism>
<proteinExistence type="predicted"/>
<reference evidence="3" key="1">
    <citation type="submission" date="2017-02" db="UniProtKB">
        <authorList>
            <consortium name="WormBaseParasite"/>
        </authorList>
    </citation>
    <scope>IDENTIFICATION</scope>
</reference>
<keyword evidence="2" id="KW-1185">Reference proteome</keyword>
<dbReference type="Proteomes" id="UP000278807">
    <property type="component" value="Unassembled WGS sequence"/>
</dbReference>
<sequence>MVVAPCTLTTMKSIPHGDNGTFGLEKGNTTDDHAVEFTVTLLNKKLGHMNIKNRIFFVTVIRVVCPCREASPELRRLQPPKISVQAHANPHF</sequence>
<dbReference type="WBParaSite" id="HNAJ_0000093601-mRNA-1">
    <property type="protein sequence ID" value="HNAJ_0000093601-mRNA-1"/>
    <property type="gene ID" value="HNAJ_0000093601"/>
</dbReference>
<protein>
    <submittedName>
        <fullName evidence="3">Integrin_alpha2 domain-containing protein</fullName>
    </submittedName>
</protein>
<dbReference type="AlphaFoldDB" id="A0A0R3T202"/>
<accession>A0A0R3T202</accession>
<evidence type="ECO:0000313" key="1">
    <source>
        <dbReference type="EMBL" id="VDN96795.1"/>
    </source>
</evidence>